<feature type="transmembrane region" description="Helical" evidence="7">
    <location>
        <begin position="192"/>
        <end position="216"/>
    </location>
</feature>
<dbReference type="Proteomes" id="UP001501353">
    <property type="component" value="Unassembled WGS sequence"/>
</dbReference>
<comment type="subcellular location">
    <subcellularLocation>
        <location evidence="1">Cell membrane</location>
        <topology evidence="1">Multi-pass membrane protein</topology>
    </subcellularLocation>
</comment>
<evidence type="ECO:0000256" key="6">
    <source>
        <dbReference type="SAM" id="MobiDB-lite"/>
    </source>
</evidence>
<evidence type="ECO:0000256" key="7">
    <source>
        <dbReference type="SAM" id="Phobius"/>
    </source>
</evidence>
<feature type="transmembrane region" description="Helical" evidence="7">
    <location>
        <begin position="45"/>
        <end position="68"/>
    </location>
</feature>
<sequence>MKSAVPTSPANGAPPRLQLRDVVLLAKTTFTSWLDDYAPSMGAALAYYTVFSIAPLLLIVISLAGLVFGAEAVRGEIVGQLSGLMGRSGAQVIESLLQSASKPSESITGTLFGIALLLVGATTVFGELQDAMDRIWRAPQRQVSGGLLRLLRTRLLSFGMILGIGFLLMISLVFSAALAALGRWWGPLFAEWVLLANLLDIVLGFGLTTAVFALIYKLMPRVSVGWRDVIIGALVTAFLFTLGKRLISLYIGTSGVTSAFGAAGSLVVVLVWVYYSAQIFLLGAEFTWAYAHLRGSRRPPPHGADNTNDGPADRLHDALSKMPSDIPLATLQDGNEDPLSGIDQLPPLHAAKRRR</sequence>
<evidence type="ECO:0000256" key="1">
    <source>
        <dbReference type="ARBA" id="ARBA00004651"/>
    </source>
</evidence>
<name>A0ABP7T3U1_9BURK</name>
<keyword evidence="4 7" id="KW-1133">Transmembrane helix</keyword>
<accession>A0ABP7T3U1</accession>
<dbReference type="EMBL" id="BAAAZE010000008">
    <property type="protein sequence ID" value="GAA4020642.1"/>
    <property type="molecule type" value="Genomic_DNA"/>
</dbReference>
<dbReference type="PIRSF" id="PIRSF035875">
    <property type="entry name" value="RNase_BN"/>
    <property type="match status" value="1"/>
</dbReference>
<feature type="transmembrane region" description="Helical" evidence="7">
    <location>
        <begin position="155"/>
        <end position="180"/>
    </location>
</feature>
<dbReference type="RefSeq" id="WP_344762816.1">
    <property type="nucleotide sequence ID" value="NZ_BAAAZE010000008.1"/>
</dbReference>
<evidence type="ECO:0000256" key="4">
    <source>
        <dbReference type="ARBA" id="ARBA00022989"/>
    </source>
</evidence>
<feature type="transmembrane region" description="Helical" evidence="7">
    <location>
        <begin position="259"/>
        <end position="288"/>
    </location>
</feature>
<evidence type="ECO:0000256" key="3">
    <source>
        <dbReference type="ARBA" id="ARBA00022692"/>
    </source>
</evidence>
<dbReference type="PANTHER" id="PTHR30213">
    <property type="entry name" value="INNER MEMBRANE PROTEIN YHJD"/>
    <property type="match status" value="1"/>
</dbReference>
<keyword evidence="9" id="KW-1185">Reference proteome</keyword>
<keyword evidence="5 7" id="KW-0472">Membrane</keyword>
<dbReference type="NCBIfam" id="TIGR00765">
    <property type="entry name" value="yihY_not_rbn"/>
    <property type="match status" value="1"/>
</dbReference>
<feature type="region of interest" description="Disordered" evidence="6">
    <location>
        <begin position="299"/>
        <end position="318"/>
    </location>
</feature>
<gene>
    <name evidence="8" type="ORF">GCM10022212_16560</name>
</gene>
<evidence type="ECO:0000313" key="9">
    <source>
        <dbReference type="Proteomes" id="UP001501353"/>
    </source>
</evidence>
<protein>
    <submittedName>
        <fullName evidence="8">Uncharacterized protein</fullName>
    </submittedName>
</protein>
<comment type="caution">
    <text evidence="8">The sequence shown here is derived from an EMBL/GenBank/DDBJ whole genome shotgun (WGS) entry which is preliminary data.</text>
</comment>
<proteinExistence type="predicted"/>
<dbReference type="Pfam" id="PF03631">
    <property type="entry name" value="Virul_fac_BrkB"/>
    <property type="match status" value="1"/>
</dbReference>
<organism evidence="8 9">
    <name type="scientific">Actimicrobium antarcticum</name>
    <dbReference type="NCBI Taxonomy" id="1051899"/>
    <lineage>
        <taxon>Bacteria</taxon>
        <taxon>Pseudomonadati</taxon>
        <taxon>Pseudomonadota</taxon>
        <taxon>Betaproteobacteria</taxon>
        <taxon>Burkholderiales</taxon>
        <taxon>Oxalobacteraceae</taxon>
        <taxon>Actimicrobium</taxon>
    </lineage>
</organism>
<dbReference type="PANTHER" id="PTHR30213:SF1">
    <property type="entry name" value="INNER MEMBRANE PROTEIN YHJD"/>
    <property type="match status" value="1"/>
</dbReference>
<keyword evidence="3 7" id="KW-0812">Transmembrane</keyword>
<feature type="transmembrane region" description="Helical" evidence="7">
    <location>
        <begin position="228"/>
        <end position="247"/>
    </location>
</feature>
<feature type="region of interest" description="Disordered" evidence="6">
    <location>
        <begin position="326"/>
        <end position="355"/>
    </location>
</feature>
<reference evidence="9" key="1">
    <citation type="journal article" date="2019" name="Int. J. Syst. Evol. Microbiol.">
        <title>The Global Catalogue of Microorganisms (GCM) 10K type strain sequencing project: providing services to taxonomists for standard genome sequencing and annotation.</title>
        <authorList>
            <consortium name="The Broad Institute Genomics Platform"/>
            <consortium name="The Broad Institute Genome Sequencing Center for Infectious Disease"/>
            <person name="Wu L."/>
            <person name="Ma J."/>
        </authorList>
    </citation>
    <scope>NUCLEOTIDE SEQUENCE [LARGE SCALE GENOMIC DNA]</scope>
    <source>
        <strain evidence="9">JCM 16673</strain>
    </source>
</reference>
<evidence type="ECO:0000256" key="5">
    <source>
        <dbReference type="ARBA" id="ARBA00023136"/>
    </source>
</evidence>
<feature type="transmembrane region" description="Helical" evidence="7">
    <location>
        <begin position="107"/>
        <end position="128"/>
    </location>
</feature>
<dbReference type="InterPro" id="IPR017039">
    <property type="entry name" value="Virul_fac_BrkB"/>
</dbReference>
<evidence type="ECO:0000313" key="8">
    <source>
        <dbReference type="EMBL" id="GAA4020642.1"/>
    </source>
</evidence>
<evidence type="ECO:0000256" key="2">
    <source>
        <dbReference type="ARBA" id="ARBA00022475"/>
    </source>
</evidence>
<keyword evidence="2" id="KW-1003">Cell membrane</keyword>